<dbReference type="PANTHER" id="PTHR13493">
    <property type="entry name" value="ZINC FINGER CCHC DOMAIN-CONTAINING"/>
    <property type="match status" value="1"/>
</dbReference>
<keyword evidence="4" id="KW-0808">Transferase</keyword>
<evidence type="ECO:0000313" key="9">
    <source>
        <dbReference type="EMBL" id="KAJ8951551.1"/>
    </source>
</evidence>
<evidence type="ECO:0000256" key="6">
    <source>
        <dbReference type="PROSITE-ProRule" id="PRU00047"/>
    </source>
</evidence>
<keyword evidence="6" id="KW-0862">Zinc</keyword>
<keyword evidence="2" id="KW-0963">Cytoplasm</keyword>
<dbReference type="GO" id="GO:0005730">
    <property type="term" value="C:nucleolus"/>
    <property type="evidence" value="ECO:0007669"/>
    <property type="project" value="TreeGrafter"/>
</dbReference>
<sequence length="433" mass="50454">MSGKGNIDIIIEDLSSHPHCPHGPTILFSRTVKEGKKRFFACAACRKRKDCNFFLWEHERGKMSELKKSAWEQEIKKYLKNINHRKKFLTLHKTYILPVIKRIYCNTCSQFVSNNEKHVDHNLLKGINDHQINHPSELLPALEDAKKEAQFLFSKSSVETLVNIFRNLKMLNVICIGTPRIHEYIRNDCKDMNSILLDIDSRFHDFFGPLEYCWGKGMIVVTDPPFGGRVEPIASTLGLIINDYKAVNNVKTDLPIFWIFPYFMEPQILNSLRNFKMLDYKVDYDNHSLFQDGPKGRKYGSPVRIFTNLDPGLIRLPENGYRYCKPCNRWVAKENVHCDLCSSCPSKDGRTYVHCSICRRCVKPSWRHCYKCGRCAQVEHNCSTIVFSKECFHCREYGHKKSECPQLSQHLCKKRKISRKKKTCTVKAINKYV</sequence>
<keyword evidence="3" id="KW-0489">Methyltransferase</keyword>
<dbReference type="PROSITE" id="PS51270">
    <property type="entry name" value="ZF_CTCHY"/>
    <property type="match status" value="1"/>
</dbReference>
<dbReference type="InterPro" id="IPR017921">
    <property type="entry name" value="Znf_CTCHY"/>
</dbReference>
<dbReference type="SUPFAM" id="SSF161245">
    <property type="entry name" value="Zinc hairpin stack"/>
    <property type="match status" value="1"/>
</dbReference>
<name>A0AAV8YLU0_9CUCU</name>
<evidence type="ECO:0000256" key="2">
    <source>
        <dbReference type="ARBA" id="ARBA00022490"/>
    </source>
</evidence>
<accession>A0AAV8YLU0</accession>
<organism evidence="9 10">
    <name type="scientific">Aromia moschata</name>
    <dbReference type="NCBI Taxonomy" id="1265417"/>
    <lineage>
        <taxon>Eukaryota</taxon>
        <taxon>Metazoa</taxon>
        <taxon>Ecdysozoa</taxon>
        <taxon>Arthropoda</taxon>
        <taxon>Hexapoda</taxon>
        <taxon>Insecta</taxon>
        <taxon>Pterygota</taxon>
        <taxon>Neoptera</taxon>
        <taxon>Endopterygota</taxon>
        <taxon>Coleoptera</taxon>
        <taxon>Polyphaga</taxon>
        <taxon>Cucujiformia</taxon>
        <taxon>Chrysomeloidea</taxon>
        <taxon>Cerambycidae</taxon>
        <taxon>Cerambycinae</taxon>
        <taxon>Callichromatini</taxon>
        <taxon>Aromia</taxon>
    </lineage>
</organism>
<dbReference type="EMBL" id="JAPWTK010000082">
    <property type="protein sequence ID" value="KAJ8951551.1"/>
    <property type="molecule type" value="Genomic_DNA"/>
</dbReference>
<feature type="domain" description="CTCHY-type" evidence="8">
    <location>
        <begin position="319"/>
        <end position="380"/>
    </location>
</feature>
<evidence type="ECO:0000259" key="7">
    <source>
        <dbReference type="PROSITE" id="PS50158"/>
    </source>
</evidence>
<evidence type="ECO:0000256" key="1">
    <source>
        <dbReference type="ARBA" id="ARBA00004496"/>
    </source>
</evidence>
<keyword evidence="10" id="KW-1185">Reference proteome</keyword>
<dbReference type="PANTHER" id="PTHR13493:SF3">
    <property type="entry name" value="RRNA N6-ADENOSINE-METHYLTRANSFERASE ZCCHC4"/>
    <property type="match status" value="1"/>
</dbReference>
<keyword evidence="5" id="KW-0539">Nucleus</keyword>
<evidence type="ECO:0008006" key="11">
    <source>
        <dbReference type="Google" id="ProtNLM"/>
    </source>
</evidence>
<dbReference type="InterPro" id="IPR001878">
    <property type="entry name" value="Znf_CCHC"/>
</dbReference>
<evidence type="ECO:0000259" key="8">
    <source>
        <dbReference type="PROSITE" id="PS51270"/>
    </source>
</evidence>
<dbReference type="PROSITE" id="PS00092">
    <property type="entry name" value="N6_MTASE"/>
    <property type="match status" value="1"/>
</dbReference>
<evidence type="ECO:0000256" key="4">
    <source>
        <dbReference type="ARBA" id="ARBA00022679"/>
    </source>
</evidence>
<reference evidence="9" key="1">
    <citation type="journal article" date="2023" name="Insect Mol. Biol.">
        <title>Genome sequencing provides insights into the evolution of gene families encoding plant cell wall-degrading enzymes in longhorned beetles.</title>
        <authorList>
            <person name="Shin N.R."/>
            <person name="Okamura Y."/>
            <person name="Kirsch R."/>
            <person name="Pauchet Y."/>
        </authorList>
    </citation>
    <scope>NUCLEOTIDE SEQUENCE</scope>
    <source>
        <strain evidence="9">AMC_N1</strain>
    </source>
</reference>
<proteinExistence type="predicted"/>
<dbReference type="PROSITE" id="PS50216">
    <property type="entry name" value="DHHC"/>
    <property type="match status" value="1"/>
</dbReference>
<dbReference type="Proteomes" id="UP001162162">
    <property type="component" value="Unassembled WGS sequence"/>
</dbReference>
<evidence type="ECO:0000256" key="3">
    <source>
        <dbReference type="ARBA" id="ARBA00022603"/>
    </source>
</evidence>
<dbReference type="InterPro" id="IPR039846">
    <property type="entry name" value="ZCCHC4"/>
</dbReference>
<dbReference type="AlphaFoldDB" id="A0AAV8YLU0"/>
<comment type="caution">
    <text evidence="9">The sequence shown here is derived from an EMBL/GenBank/DDBJ whole genome shotgun (WGS) entry which is preliminary data.</text>
</comment>
<evidence type="ECO:0000256" key="5">
    <source>
        <dbReference type="ARBA" id="ARBA00023242"/>
    </source>
</evidence>
<dbReference type="InterPro" id="IPR002052">
    <property type="entry name" value="DNA_methylase_N6_adenine_CS"/>
</dbReference>
<dbReference type="GO" id="GO:0008988">
    <property type="term" value="F:rRNA (adenine-N6-)-methyltransferase activity"/>
    <property type="evidence" value="ECO:0007669"/>
    <property type="project" value="InterPro"/>
</dbReference>
<dbReference type="GO" id="GO:0003676">
    <property type="term" value="F:nucleic acid binding"/>
    <property type="evidence" value="ECO:0007669"/>
    <property type="project" value="InterPro"/>
</dbReference>
<comment type="subcellular location">
    <subcellularLocation>
        <location evidence="1">Cytoplasm</location>
    </subcellularLocation>
</comment>
<keyword evidence="6" id="KW-0479">Metal-binding</keyword>
<dbReference type="GO" id="GO:0008270">
    <property type="term" value="F:zinc ion binding"/>
    <property type="evidence" value="ECO:0007669"/>
    <property type="project" value="UniProtKB-KW"/>
</dbReference>
<dbReference type="InterPro" id="IPR037275">
    <property type="entry name" value="Znf_CTCHY_sf"/>
</dbReference>
<dbReference type="InterPro" id="IPR041370">
    <property type="entry name" value="Mlase_EEF1AKMT1/ZCCHC4"/>
</dbReference>
<keyword evidence="6" id="KW-0863">Zinc-finger</keyword>
<dbReference type="PROSITE" id="PS50158">
    <property type="entry name" value="ZF_CCHC"/>
    <property type="match status" value="1"/>
</dbReference>
<dbReference type="GO" id="GO:0005737">
    <property type="term" value="C:cytoplasm"/>
    <property type="evidence" value="ECO:0007669"/>
    <property type="project" value="UniProtKB-SubCell"/>
</dbReference>
<protein>
    <recommendedName>
        <fullName evidence="11">Zinc finger CCHC domain-containing protein 4</fullName>
    </recommendedName>
</protein>
<gene>
    <name evidence="9" type="ORF">NQ318_020424</name>
</gene>
<dbReference type="Pfam" id="PF10237">
    <property type="entry name" value="N6-adenineMlase"/>
    <property type="match status" value="1"/>
</dbReference>
<evidence type="ECO:0000313" key="10">
    <source>
        <dbReference type="Proteomes" id="UP001162162"/>
    </source>
</evidence>
<feature type="domain" description="CCHC-type" evidence="7">
    <location>
        <begin position="391"/>
        <end position="406"/>
    </location>
</feature>